<dbReference type="GO" id="GO:0008168">
    <property type="term" value="F:methyltransferase activity"/>
    <property type="evidence" value="ECO:0007669"/>
    <property type="project" value="UniProtKB-KW"/>
</dbReference>
<dbReference type="InterPro" id="IPR029063">
    <property type="entry name" value="SAM-dependent_MTases_sf"/>
</dbReference>
<proteinExistence type="predicted"/>
<dbReference type="SUPFAM" id="SSF53335">
    <property type="entry name" value="S-adenosyl-L-methionine-dependent methyltransferases"/>
    <property type="match status" value="1"/>
</dbReference>
<dbReference type="HOGENOM" id="CLU_088541_1_0_5"/>
<evidence type="ECO:0000313" key="1">
    <source>
        <dbReference type="EMBL" id="ABK44976.1"/>
    </source>
</evidence>
<dbReference type="Proteomes" id="UP000002586">
    <property type="component" value="Chromosome"/>
</dbReference>
<protein>
    <submittedName>
        <fullName evidence="1">Methyltransferase type 12</fullName>
    </submittedName>
</protein>
<dbReference type="Gene3D" id="3.40.50.150">
    <property type="entry name" value="Vaccinia Virus protein VP39"/>
    <property type="match status" value="1"/>
</dbReference>
<dbReference type="AlphaFoldDB" id="A0LAI3"/>
<dbReference type="PANTHER" id="PTHR43861">
    <property type="entry name" value="TRANS-ACONITATE 2-METHYLTRANSFERASE-RELATED"/>
    <property type="match status" value="1"/>
</dbReference>
<name>A0LAI3_MAGMM</name>
<dbReference type="EMBL" id="CP000471">
    <property type="protein sequence ID" value="ABK44976.1"/>
    <property type="molecule type" value="Genomic_DNA"/>
</dbReference>
<sequence>MAGEELKQKQSSYYAGVRPEIVEMVPQRCKRILDVGCAAGGLGAALKARGAEYVAGIEFNREAATMAEQQLDHVLVGDVENLELPYELGSFDCMVYADILEHLVNPTRLLQRHVPYLAEGGCVVTSIPNIRYFKVLERMVDGFWTYTDSGILDRDHLRFFTIREMLDMLGQAGLKASFLGETWNEEGAELDKGPYPKDITVGRLTLHNQNEFEVHDLFVFQYLIRAQHA</sequence>
<dbReference type="OrthoDB" id="9810247at2"/>
<dbReference type="Pfam" id="PF13489">
    <property type="entry name" value="Methyltransf_23"/>
    <property type="match status" value="1"/>
</dbReference>
<reference evidence="2" key="1">
    <citation type="journal article" date="2009" name="Appl. Environ. Microbiol.">
        <title>Complete genome sequence of the chemolithoautotrophic marine magnetotactic coccus strain MC-1.</title>
        <authorList>
            <person name="Schubbe S."/>
            <person name="Williams T.J."/>
            <person name="Xie G."/>
            <person name="Kiss H.E."/>
            <person name="Brettin T.S."/>
            <person name="Martinez D."/>
            <person name="Ross C.A."/>
            <person name="Schuler D."/>
            <person name="Cox B.L."/>
            <person name="Nealson K.H."/>
            <person name="Bazylinski D.A."/>
        </authorList>
    </citation>
    <scope>NUCLEOTIDE SEQUENCE [LARGE SCALE GENOMIC DNA]</scope>
    <source>
        <strain evidence="2">ATCC BAA-1437 / JCM 17883 / MC-1</strain>
    </source>
</reference>
<dbReference type="GO" id="GO:0032259">
    <property type="term" value="P:methylation"/>
    <property type="evidence" value="ECO:0007669"/>
    <property type="project" value="UniProtKB-KW"/>
</dbReference>
<keyword evidence="2" id="KW-1185">Reference proteome</keyword>
<dbReference type="KEGG" id="mgm:Mmc1_2476"/>
<accession>A0LAI3</accession>
<keyword evidence="1" id="KW-0808">Transferase</keyword>
<dbReference type="eggNOG" id="COG2227">
    <property type="taxonomic scope" value="Bacteria"/>
</dbReference>
<reference evidence="1 2" key="2">
    <citation type="journal article" date="2012" name="Int. J. Syst. Evol. Microbiol.">
        <title>Magnetococcus marinus gen. nov., sp. nov., a marine, magnetotactic bacterium that represents a novel lineage (Magnetococcaceae fam. nov.; Magnetococcales ord. nov.) at the base of the Alphaproteobacteria.</title>
        <authorList>
            <person name="Bazylinski D.A."/>
            <person name="Williams T.J."/>
            <person name="Lefevre C.T."/>
            <person name="Berg R.J."/>
            <person name="Zhang C.L."/>
            <person name="Bowser S.S."/>
            <person name="Dean A.J."/>
            <person name="Beveridge T.J."/>
        </authorList>
    </citation>
    <scope>NUCLEOTIDE SEQUENCE [LARGE SCALE GENOMIC DNA]</scope>
    <source>
        <strain evidence="2">ATCC BAA-1437 / JCM 17883 / MC-1</strain>
    </source>
</reference>
<gene>
    <name evidence="1" type="ordered locus">Mmc1_2476</name>
</gene>
<evidence type="ECO:0000313" key="2">
    <source>
        <dbReference type="Proteomes" id="UP000002586"/>
    </source>
</evidence>
<organism evidence="1 2">
    <name type="scientific">Magnetococcus marinus (strain ATCC BAA-1437 / JCM 17883 / MC-1)</name>
    <dbReference type="NCBI Taxonomy" id="156889"/>
    <lineage>
        <taxon>Bacteria</taxon>
        <taxon>Pseudomonadati</taxon>
        <taxon>Pseudomonadota</taxon>
        <taxon>Magnetococcia</taxon>
        <taxon>Magnetococcales</taxon>
        <taxon>Magnetococcaceae</taxon>
        <taxon>Magnetococcus</taxon>
    </lineage>
</organism>
<dbReference type="STRING" id="156889.Mmc1_2476"/>
<dbReference type="RefSeq" id="WP_011714095.1">
    <property type="nucleotide sequence ID" value="NC_008576.1"/>
</dbReference>
<keyword evidence="1" id="KW-0489">Methyltransferase</keyword>